<name>A0A9X1HLX6_9BACT</name>
<evidence type="ECO:0000313" key="1">
    <source>
        <dbReference type="EMBL" id="MCA6073766.1"/>
    </source>
</evidence>
<gene>
    <name evidence="1" type="ORF">LDX50_02750</name>
</gene>
<comment type="caution">
    <text evidence="1">The sequence shown here is derived from an EMBL/GenBank/DDBJ whole genome shotgun (WGS) entry which is preliminary data.</text>
</comment>
<organism evidence="1 2">
    <name type="scientific">Fulvivirga sedimenti</name>
    <dbReference type="NCBI Taxonomy" id="2879465"/>
    <lineage>
        <taxon>Bacteria</taxon>
        <taxon>Pseudomonadati</taxon>
        <taxon>Bacteroidota</taxon>
        <taxon>Cytophagia</taxon>
        <taxon>Cytophagales</taxon>
        <taxon>Fulvivirgaceae</taxon>
        <taxon>Fulvivirga</taxon>
    </lineage>
</organism>
<accession>A0A9X1HLX6</accession>
<keyword evidence="2" id="KW-1185">Reference proteome</keyword>
<protein>
    <submittedName>
        <fullName evidence="1">Uncharacterized protein</fullName>
    </submittedName>
</protein>
<dbReference type="RefSeq" id="WP_225696877.1">
    <property type="nucleotide sequence ID" value="NZ_JAIXNE010000001.1"/>
</dbReference>
<dbReference type="Proteomes" id="UP001139409">
    <property type="component" value="Unassembled WGS sequence"/>
</dbReference>
<evidence type="ECO:0000313" key="2">
    <source>
        <dbReference type="Proteomes" id="UP001139409"/>
    </source>
</evidence>
<reference evidence="1" key="1">
    <citation type="submission" date="2021-09" db="EMBL/GenBank/DDBJ databases">
        <title>Fulvivirga sp. isolated from coastal sediment.</title>
        <authorList>
            <person name="Yu H."/>
        </authorList>
    </citation>
    <scope>NUCLEOTIDE SEQUENCE</scope>
    <source>
        <strain evidence="1">1062</strain>
    </source>
</reference>
<dbReference type="EMBL" id="JAIXNE010000001">
    <property type="protein sequence ID" value="MCA6073766.1"/>
    <property type="molecule type" value="Genomic_DNA"/>
</dbReference>
<dbReference type="AlphaFoldDB" id="A0A9X1HLX6"/>
<proteinExistence type="predicted"/>
<sequence>MDDRMYYHDSPGGTRKIIVNAIQRITFFALLIPVLLIASCSDEEISPEPLIVTDFLPLIEGNQWTYRVEGISENGEVTSNYVERWRVNEQSFIEIYRVTNSEEEYTGYKAIFPYNDQEIRDMIGTYISLAHLSVTSDSLVPVASDNINILRQRWIRGGLITLSTSFGKRDCICVKTAYYFSPVDNWQEQYDYFCKGIGIYLREKKYYTIDEFGNVYSWFTWKRTMTSNQLSG</sequence>